<protein>
    <submittedName>
        <fullName evidence="1">Uncharacterized protein</fullName>
    </submittedName>
</protein>
<dbReference type="OrthoDB" id="7540582at2"/>
<evidence type="ECO:0000313" key="2">
    <source>
        <dbReference type="Proteomes" id="UP000215377"/>
    </source>
</evidence>
<gene>
    <name evidence="1" type="ORF">ATO3_15980</name>
</gene>
<accession>A0A225NKU2</accession>
<comment type="caution">
    <text evidence="1">The sequence shown here is derived from an EMBL/GenBank/DDBJ whole genome shotgun (WGS) entry which is preliminary data.</text>
</comment>
<dbReference type="AlphaFoldDB" id="A0A225NKU2"/>
<sequence length="367" mass="40703">MTEILLHVGMDKTGSSSIQQAFADYDDGTLAYAQLGSANHSMPIQMMFRDPGDPTRALRAQGLDRAEILRRRERSRADLAAALDGARARVLISAEGVLSLKPSQLRALQAVLAGHGRSIRPLAYVRDPAGYAASAFQQDLKAGRHVFRVPGPRYATRLDPLERIFGAENVTLLPFRPSRFPGGSVVRDFATRIGADLSRIQDRRTNESFTLPMAAALFRFNRERPELTGSPRLFRARLRLVRTLLREEARRQARIRKRMAARPDLSPQLERGLHRPRFRFAASLVNEHLAPRDLRWLERRADLAMVPSAGSESDADGITSEEQLLDISATAATDLAPIAERLGVTPADTSTPALMDAIFDELLRRAG</sequence>
<dbReference type="EMBL" id="AQQR01000006">
    <property type="protein sequence ID" value="OWU72572.1"/>
    <property type="molecule type" value="Genomic_DNA"/>
</dbReference>
<evidence type="ECO:0000313" key="1">
    <source>
        <dbReference type="EMBL" id="OWU72572.1"/>
    </source>
</evidence>
<dbReference type="SUPFAM" id="SSF52540">
    <property type="entry name" value="P-loop containing nucleoside triphosphate hydrolases"/>
    <property type="match status" value="1"/>
</dbReference>
<organism evidence="1 2">
    <name type="scientific">Marinibacterium profundimaris</name>
    <dbReference type="NCBI Taxonomy" id="1679460"/>
    <lineage>
        <taxon>Bacteria</taxon>
        <taxon>Pseudomonadati</taxon>
        <taxon>Pseudomonadota</taxon>
        <taxon>Alphaproteobacteria</taxon>
        <taxon>Rhodobacterales</taxon>
        <taxon>Paracoccaceae</taxon>
        <taxon>Marinibacterium</taxon>
    </lineage>
</organism>
<dbReference type="InterPro" id="IPR027417">
    <property type="entry name" value="P-loop_NTPase"/>
</dbReference>
<reference evidence="1 2" key="1">
    <citation type="submission" date="2013-04" db="EMBL/GenBank/DDBJ databases">
        <title>Oceanicola sp. 22II1-22F33 Genome Sequencing.</title>
        <authorList>
            <person name="Lai Q."/>
            <person name="Li G."/>
            <person name="Shao Z."/>
        </authorList>
    </citation>
    <scope>NUCLEOTIDE SEQUENCE [LARGE SCALE GENOMIC DNA]</scope>
    <source>
        <strain evidence="1 2">22II1-22F33</strain>
    </source>
</reference>
<proteinExistence type="predicted"/>
<dbReference type="RefSeq" id="WP_088650887.1">
    <property type="nucleotide sequence ID" value="NZ_AQQR01000006.1"/>
</dbReference>
<dbReference type="Proteomes" id="UP000215377">
    <property type="component" value="Unassembled WGS sequence"/>
</dbReference>
<keyword evidence="2" id="KW-1185">Reference proteome</keyword>
<name>A0A225NKU2_9RHOB</name>